<dbReference type="Proteomes" id="UP000053593">
    <property type="component" value="Unassembled WGS sequence"/>
</dbReference>
<dbReference type="HOGENOM" id="CLU_069659_0_0_1"/>
<name>A0A0D0CRV4_9AGAR</name>
<feature type="region of interest" description="Disordered" evidence="1">
    <location>
        <begin position="166"/>
        <end position="189"/>
    </location>
</feature>
<proteinExistence type="predicted"/>
<accession>A0A0D0CRV4</accession>
<feature type="region of interest" description="Disordered" evidence="1">
    <location>
        <begin position="234"/>
        <end position="266"/>
    </location>
</feature>
<dbReference type="EMBL" id="KN834769">
    <property type="protein sequence ID" value="KIK61967.1"/>
    <property type="molecule type" value="Genomic_DNA"/>
</dbReference>
<evidence type="ECO:0000313" key="2">
    <source>
        <dbReference type="EMBL" id="KIK61967.1"/>
    </source>
</evidence>
<keyword evidence="3" id="KW-1185">Reference proteome</keyword>
<evidence type="ECO:0000313" key="3">
    <source>
        <dbReference type="Proteomes" id="UP000053593"/>
    </source>
</evidence>
<feature type="region of interest" description="Disordered" evidence="1">
    <location>
        <begin position="79"/>
        <end position="122"/>
    </location>
</feature>
<feature type="region of interest" description="Disordered" evidence="1">
    <location>
        <begin position="337"/>
        <end position="357"/>
    </location>
</feature>
<reference evidence="2 3" key="1">
    <citation type="submission" date="2014-04" db="EMBL/GenBank/DDBJ databases">
        <title>Evolutionary Origins and Diversification of the Mycorrhizal Mutualists.</title>
        <authorList>
            <consortium name="DOE Joint Genome Institute"/>
            <consortium name="Mycorrhizal Genomics Consortium"/>
            <person name="Kohler A."/>
            <person name="Kuo A."/>
            <person name="Nagy L.G."/>
            <person name="Floudas D."/>
            <person name="Copeland A."/>
            <person name="Barry K.W."/>
            <person name="Cichocki N."/>
            <person name="Veneault-Fourrey C."/>
            <person name="LaButti K."/>
            <person name="Lindquist E.A."/>
            <person name="Lipzen A."/>
            <person name="Lundell T."/>
            <person name="Morin E."/>
            <person name="Murat C."/>
            <person name="Riley R."/>
            <person name="Ohm R."/>
            <person name="Sun H."/>
            <person name="Tunlid A."/>
            <person name="Henrissat B."/>
            <person name="Grigoriev I.V."/>
            <person name="Hibbett D.S."/>
            <person name="Martin F."/>
        </authorList>
    </citation>
    <scope>NUCLEOTIDE SEQUENCE [LARGE SCALE GENOMIC DNA]</scope>
    <source>
        <strain evidence="2 3">FD-317 M1</strain>
    </source>
</reference>
<feature type="compositionally biased region" description="Low complexity" evidence="1">
    <location>
        <begin position="96"/>
        <end position="111"/>
    </location>
</feature>
<dbReference type="AlphaFoldDB" id="A0A0D0CRV4"/>
<sequence length="387" mass="42776">MSPATKTSSDFAHLFELFEKLASRRSRAEEAGEQQQLSGMTMEMNRDTDSDTHTLSIPTDLQPVFRNLATLVTPRTRTSIAQRGSRNGGKTLAFRSSSSASASASASSAASVIETETETDKESLAKFPMKGGKEYRFKFKMMLHKLYELDEWGKKVKEVLERSQKEFKSLDERENETESRYGSSENHREATTTITMTTTRTTKIRQDRRRREVNEGLASPSKVYFGGGVEAGITTPPAKRTGRPRSHTVGSPGVKGREPAHRSAGNGVAPALRTVAASPRDEERAVKKRCVGRRKSISGMNAGEKAWFYDAAIASSEINERLCTFDTPVSAPLSRYGALQPDGRRRVPPPRPRVSSVASAAIEERQQVYENTIKKRRATGVAVVKRS</sequence>
<protein>
    <submittedName>
        <fullName evidence="2">Uncharacterized protein</fullName>
    </submittedName>
</protein>
<dbReference type="OrthoDB" id="3067134at2759"/>
<gene>
    <name evidence="2" type="ORF">GYMLUDRAFT_42393</name>
</gene>
<organism evidence="2 3">
    <name type="scientific">Collybiopsis luxurians FD-317 M1</name>
    <dbReference type="NCBI Taxonomy" id="944289"/>
    <lineage>
        <taxon>Eukaryota</taxon>
        <taxon>Fungi</taxon>
        <taxon>Dikarya</taxon>
        <taxon>Basidiomycota</taxon>
        <taxon>Agaricomycotina</taxon>
        <taxon>Agaricomycetes</taxon>
        <taxon>Agaricomycetidae</taxon>
        <taxon>Agaricales</taxon>
        <taxon>Marasmiineae</taxon>
        <taxon>Omphalotaceae</taxon>
        <taxon>Collybiopsis</taxon>
        <taxon>Collybiopsis luxurians</taxon>
    </lineage>
</organism>
<evidence type="ECO:0000256" key="1">
    <source>
        <dbReference type="SAM" id="MobiDB-lite"/>
    </source>
</evidence>